<evidence type="ECO:0000256" key="2">
    <source>
        <dbReference type="ARBA" id="ARBA00022553"/>
    </source>
</evidence>
<dbReference type="InterPro" id="IPR006162">
    <property type="entry name" value="Ppantetheine_attach_site"/>
</dbReference>
<keyword evidence="2" id="KW-0597">Phosphoprotein</keyword>
<dbReference type="EMBL" id="FPJO01000045">
    <property type="protein sequence ID" value="SFY44304.1"/>
    <property type="molecule type" value="Genomic_DNA"/>
</dbReference>
<dbReference type="PROSITE" id="PS50075">
    <property type="entry name" value="CARRIER"/>
    <property type="match status" value="1"/>
</dbReference>
<dbReference type="AlphaFoldDB" id="A0A1K2FAW5"/>
<accession>A0A1K2FAW5</accession>
<dbReference type="SUPFAM" id="SSF47336">
    <property type="entry name" value="ACP-like"/>
    <property type="match status" value="1"/>
</dbReference>
<organism evidence="4 5">
    <name type="scientific">Streptomyces atratus</name>
    <dbReference type="NCBI Taxonomy" id="1893"/>
    <lineage>
        <taxon>Bacteria</taxon>
        <taxon>Bacillati</taxon>
        <taxon>Actinomycetota</taxon>
        <taxon>Actinomycetes</taxon>
        <taxon>Kitasatosporales</taxon>
        <taxon>Streptomycetaceae</taxon>
        <taxon>Streptomyces</taxon>
    </lineage>
</organism>
<evidence type="ECO:0000259" key="3">
    <source>
        <dbReference type="PROSITE" id="PS50075"/>
    </source>
</evidence>
<dbReference type="InterPro" id="IPR009081">
    <property type="entry name" value="PP-bd_ACP"/>
</dbReference>
<evidence type="ECO:0000313" key="4">
    <source>
        <dbReference type="EMBL" id="SFY44304.1"/>
    </source>
</evidence>
<dbReference type="Gene3D" id="1.10.1200.10">
    <property type="entry name" value="ACP-like"/>
    <property type="match status" value="1"/>
</dbReference>
<dbReference type="InterPro" id="IPR036736">
    <property type="entry name" value="ACP-like_sf"/>
</dbReference>
<dbReference type="STRING" id="1893.SAMN02787144_104520"/>
<dbReference type="RefSeq" id="WP_072489458.1">
    <property type="nucleotide sequence ID" value="NZ_CP108278.1"/>
</dbReference>
<proteinExistence type="predicted"/>
<name>A0A1K2FAW5_STRAR</name>
<sequence length="76" mass="8272">MTGDLTRILTDDLKLPADRLTDDASLDHAGFDSLAVVELSVLLTDRYGIDISDSDIKNAATLGRLDLLITTKRNGR</sequence>
<dbReference type="OrthoDB" id="4236168at2"/>
<dbReference type="Pfam" id="PF00550">
    <property type="entry name" value="PP-binding"/>
    <property type="match status" value="1"/>
</dbReference>
<protein>
    <submittedName>
        <fullName evidence="4">Acyl carrier protein</fullName>
    </submittedName>
</protein>
<feature type="domain" description="Carrier" evidence="3">
    <location>
        <begin position="1"/>
        <end position="73"/>
    </location>
</feature>
<reference evidence="4 5" key="1">
    <citation type="submission" date="2016-11" db="EMBL/GenBank/DDBJ databases">
        <authorList>
            <person name="Jaros S."/>
            <person name="Januszkiewicz K."/>
            <person name="Wedrychowicz H."/>
        </authorList>
    </citation>
    <scope>NUCLEOTIDE SEQUENCE [LARGE SCALE GENOMIC DNA]</scope>
    <source>
        <strain evidence="4 5">OK807</strain>
    </source>
</reference>
<gene>
    <name evidence="4" type="ORF">SAMN02787144_104520</name>
</gene>
<evidence type="ECO:0000313" key="5">
    <source>
        <dbReference type="Proteomes" id="UP000181909"/>
    </source>
</evidence>
<keyword evidence="1" id="KW-0596">Phosphopantetheine</keyword>
<dbReference type="Proteomes" id="UP000181909">
    <property type="component" value="Unassembled WGS sequence"/>
</dbReference>
<dbReference type="PROSITE" id="PS00012">
    <property type="entry name" value="PHOSPHOPANTETHEINE"/>
    <property type="match status" value="1"/>
</dbReference>
<evidence type="ECO:0000256" key="1">
    <source>
        <dbReference type="ARBA" id="ARBA00022450"/>
    </source>
</evidence>